<protein>
    <submittedName>
        <fullName evidence="1">Uncharacterized protein</fullName>
    </submittedName>
</protein>
<evidence type="ECO:0000313" key="2">
    <source>
        <dbReference type="Proteomes" id="UP000886520"/>
    </source>
</evidence>
<name>A0A9D4V1P0_ADICA</name>
<proteinExistence type="predicted"/>
<sequence length="152" mass="16718">MFKDNPDSNTFRVWQKMRYFLASDPLNHPPKLLKDAVDKAGADGDKAAKHWIADNGFEWTIPAGQDKPAIGINLQSGSHGGGGESLVTSNTRRRVIYFDLGFKGSPHRASATQILETVDGKPTIMEFFHPAISKADSDNPTKLAGWRSKISH</sequence>
<comment type="caution">
    <text evidence="1">The sequence shown here is derived from an EMBL/GenBank/DDBJ whole genome shotgun (WGS) entry which is preliminary data.</text>
</comment>
<organism evidence="1 2">
    <name type="scientific">Adiantum capillus-veneris</name>
    <name type="common">Maidenhair fern</name>
    <dbReference type="NCBI Taxonomy" id="13818"/>
    <lineage>
        <taxon>Eukaryota</taxon>
        <taxon>Viridiplantae</taxon>
        <taxon>Streptophyta</taxon>
        <taxon>Embryophyta</taxon>
        <taxon>Tracheophyta</taxon>
        <taxon>Polypodiopsida</taxon>
        <taxon>Polypodiidae</taxon>
        <taxon>Polypodiales</taxon>
        <taxon>Pteridineae</taxon>
        <taxon>Pteridaceae</taxon>
        <taxon>Vittarioideae</taxon>
        <taxon>Adiantum</taxon>
    </lineage>
</organism>
<accession>A0A9D4V1P0</accession>
<reference evidence="1" key="1">
    <citation type="submission" date="2021-01" db="EMBL/GenBank/DDBJ databases">
        <title>Adiantum capillus-veneris genome.</title>
        <authorList>
            <person name="Fang Y."/>
            <person name="Liao Q."/>
        </authorList>
    </citation>
    <scope>NUCLEOTIDE SEQUENCE</scope>
    <source>
        <strain evidence="1">H3</strain>
        <tissue evidence="1">Leaf</tissue>
    </source>
</reference>
<gene>
    <name evidence="1" type="ORF">GOP47_0007768</name>
</gene>
<dbReference type="Proteomes" id="UP000886520">
    <property type="component" value="Chromosome 7"/>
</dbReference>
<dbReference type="OrthoDB" id="10375702at2759"/>
<dbReference type="AlphaFoldDB" id="A0A9D4V1P0"/>
<evidence type="ECO:0000313" key="1">
    <source>
        <dbReference type="EMBL" id="KAI5077944.1"/>
    </source>
</evidence>
<dbReference type="EMBL" id="JABFUD020000007">
    <property type="protein sequence ID" value="KAI5077944.1"/>
    <property type="molecule type" value="Genomic_DNA"/>
</dbReference>
<keyword evidence="2" id="KW-1185">Reference proteome</keyword>